<dbReference type="OrthoDB" id="1741717at2759"/>
<evidence type="ECO:0000313" key="5">
    <source>
        <dbReference type="EMBL" id="CAF9908430.1"/>
    </source>
</evidence>
<protein>
    <recommendedName>
        <fullName evidence="4">YEATS domain-containing protein</fullName>
    </recommendedName>
</protein>
<evidence type="ECO:0000256" key="2">
    <source>
        <dbReference type="PROSITE-ProRule" id="PRU00376"/>
    </source>
</evidence>
<dbReference type="PROSITE" id="PS51037">
    <property type="entry name" value="YEATS"/>
    <property type="match status" value="1"/>
</dbReference>
<name>A0A8H3EMR4_9LECA</name>
<dbReference type="InterPro" id="IPR038704">
    <property type="entry name" value="YEAST_sf"/>
</dbReference>
<dbReference type="EMBL" id="CAJPDT010000004">
    <property type="protein sequence ID" value="CAF9908430.1"/>
    <property type="molecule type" value="Genomic_DNA"/>
</dbReference>
<dbReference type="InterPro" id="IPR027353">
    <property type="entry name" value="NET_dom"/>
</dbReference>
<evidence type="ECO:0000259" key="4">
    <source>
        <dbReference type="PROSITE" id="PS51037"/>
    </source>
</evidence>
<dbReference type="Proteomes" id="UP000664534">
    <property type="component" value="Unassembled WGS sequence"/>
</dbReference>
<accession>A0A8H3EMR4</accession>
<keyword evidence="6" id="KW-1185">Reference proteome</keyword>
<dbReference type="InterPro" id="IPR055129">
    <property type="entry name" value="YEATS_dom"/>
</dbReference>
<comment type="subcellular location">
    <subcellularLocation>
        <location evidence="2">Nucleus</location>
    </subcellularLocation>
</comment>
<feature type="domain" description="YEATS" evidence="4">
    <location>
        <begin position="1"/>
        <end position="64"/>
    </location>
</feature>
<proteinExistence type="predicted"/>
<organism evidence="5 6">
    <name type="scientific">Imshaugia aleurites</name>
    <dbReference type="NCBI Taxonomy" id="172621"/>
    <lineage>
        <taxon>Eukaryota</taxon>
        <taxon>Fungi</taxon>
        <taxon>Dikarya</taxon>
        <taxon>Ascomycota</taxon>
        <taxon>Pezizomycotina</taxon>
        <taxon>Lecanoromycetes</taxon>
        <taxon>OSLEUM clade</taxon>
        <taxon>Lecanoromycetidae</taxon>
        <taxon>Lecanorales</taxon>
        <taxon>Lecanorineae</taxon>
        <taxon>Parmeliaceae</taxon>
        <taxon>Imshaugia</taxon>
    </lineage>
</organism>
<evidence type="ECO:0000256" key="1">
    <source>
        <dbReference type="ARBA" id="ARBA00023242"/>
    </source>
</evidence>
<gene>
    <name evidence="5" type="ORF">IMSHALPRED_006671</name>
</gene>
<comment type="caution">
    <text evidence="5">The sequence shown here is derived from an EMBL/GenBank/DDBJ whole genome shotgun (WGS) entry which is preliminary data.</text>
</comment>
<reference evidence="5" key="1">
    <citation type="submission" date="2021-03" db="EMBL/GenBank/DDBJ databases">
        <authorList>
            <person name="Tagirdzhanova G."/>
        </authorList>
    </citation>
    <scope>NUCLEOTIDE SEQUENCE</scope>
</reference>
<dbReference type="InterPro" id="IPR038336">
    <property type="entry name" value="NET_sf"/>
</dbReference>
<evidence type="ECO:0000313" key="6">
    <source>
        <dbReference type="Proteomes" id="UP000664534"/>
    </source>
</evidence>
<dbReference type="Gene3D" id="1.20.1270.220">
    <property type="match status" value="1"/>
</dbReference>
<evidence type="ECO:0000256" key="3">
    <source>
        <dbReference type="SAM" id="MobiDB-lite"/>
    </source>
</evidence>
<feature type="region of interest" description="Disordered" evidence="3">
    <location>
        <begin position="65"/>
        <end position="93"/>
    </location>
</feature>
<dbReference type="Pfam" id="PF17035">
    <property type="entry name" value="BET"/>
    <property type="match status" value="1"/>
</dbReference>
<dbReference type="AlphaFoldDB" id="A0A8H3EMR4"/>
<dbReference type="Gene3D" id="2.60.40.1970">
    <property type="entry name" value="YEATS domain"/>
    <property type="match status" value="1"/>
</dbReference>
<keyword evidence="1 2" id="KW-0539">Nucleus</keyword>
<sequence>MPPFQIQEEGWGEFDMLLVLTPKDKGADITIAHDLNFQSEHYETKHPIVFKNPKPALIAILKESGPVPGDANGVKARDESARKKKRPDKGTDQRDWVQIDMEKLAENMQKMTEDDLLLVVQMIHDNKTADTWTKNDVDQGEFQVDLYTLPDSLIRQLWDFTNDKIVR</sequence>
<dbReference type="GO" id="GO:0005634">
    <property type="term" value="C:nucleus"/>
    <property type="evidence" value="ECO:0007669"/>
    <property type="project" value="UniProtKB-SubCell"/>
</dbReference>
<dbReference type="Pfam" id="PF03366">
    <property type="entry name" value="YEATS"/>
    <property type="match status" value="1"/>
</dbReference>